<accession>A0A1H4QV21</accession>
<feature type="domain" description="DUF4440" evidence="1">
    <location>
        <begin position="9"/>
        <end position="114"/>
    </location>
</feature>
<evidence type="ECO:0000313" key="3">
    <source>
        <dbReference type="Proteomes" id="UP000183407"/>
    </source>
</evidence>
<protein>
    <recommendedName>
        <fullName evidence="1">DUF4440 domain-containing protein</fullName>
    </recommendedName>
</protein>
<dbReference type="NCBIfam" id="TIGR02246">
    <property type="entry name" value="SgcJ/EcaC family oxidoreductase"/>
    <property type="match status" value="1"/>
</dbReference>
<name>A0A1H4QV21_RHOJO</name>
<dbReference type="Pfam" id="PF14534">
    <property type="entry name" value="DUF4440"/>
    <property type="match status" value="1"/>
</dbReference>
<reference evidence="3" key="1">
    <citation type="submission" date="2016-10" db="EMBL/GenBank/DDBJ databases">
        <authorList>
            <person name="Varghese N."/>
        </authorList>
    </citation>
    <scope>NUCLEOTIDE SEQUENCE [LARGE SCALE GENOMIC DNA]</scope>
    <source>
        <strain evidence="3">DSM 44719</strain>
    </source>
</reference>
<dbReference type="OrthoDB" id="674363at2"/>
<dbReference type="InterPro" id="IPR027843">
    <property type="entry name" value="DUF4440"/>
</dbReference>
<dbReference type="EMBL" id="FNTL01000004">
    <property type="protein sequence ID" value="SEC23465.1"/>
    <property type="molecule type" value="Genomic_DNA"/>
</dbReference>
<dbReference type="Gene3D" id="3.10.450.50">
    <property type="match status" value="1"/>
</dbReference>
<proteinExistence type="predicted"/>
<dbReference type="RefSeq" id="WP_073368029.1">
    <property type="nucleotide sequence ID" value="NZ_FNTL01000004.1"/>
</dbReference>
<sequence>MVAFAEHLAEVHHSVVRAIEERDPALFASLYTDAGTLLTPDGRAVRGRGAIAEEFGNWLAAGLVKQTLEDVDLTVGDTVAVEEGIAIGEFAEGPEVRSNYIVVHVRQDGGSWLMHRDMWTHVGADVPAEVL</sequence>
<evidence type="ECO:0000259" key="1">
    <source>
        <dbReference type="Pfam" id="PF14534"/>
    </source>
</evidence>
<dbReference type="InterPro" id="IPR011944">
    <property type="entry name" value="Steroid_delta5-4_isomerase"/>
</dbReference>
<organism evidence="2 3">
    <name type="scientific">Rhodococcus jostii</name>
    <dbReference type="NCBI Taxonomy" id="132919"/>
    <lineage>
        <taxon>Bacteria</taxon>
        <taxon>Bacillati</taxon>
        <taxon>Actinomycetota</taxon>
        <taxon>Actinomycetes</taxon>
        <taxon>Mycobacteriales</taxon>
        <taxon>Nocardiaceae</taxon>
        <taxon>Rhodococcus</taxon>
    </lineage>
</organism>
<evidence type="ECO:0000313" key="2">
    <source>
        <dbReference type="EMBL" id="SEC23465.1"/>
    </source>
</evidence>
<dbReference type="InterPro" id="IPR032710">
    <property type="entry name" value="NTF2-like_dom_sf"/>
</dbReference>
<dbReference type="AlphaFoldDB" id="A0A1H4QV21"/>
<gene>
    <name evidence="2" type="ORF">SAMN04490220_1124</name>
</gene>
<dbReference type="Proteomes" id="UP000183407">
    <property type="component" value="Unassembled WGS sequence"/>
</dbReference>
<dbReference type="SUPFAM" id="SSF54427">
    <property type="entry name" value="NTF2-like"/>
    <property type="match status" value="1"/>
</dbReference>